<protein>
    <recommendedName>
        <fullName evidence="2">Alpha-carbonic anhydrase domain-containing protein</fullName>
    </recommendedName>
</protein>
<dbReference type="InterPro" id="IPR001148">
    <property type="entry name" value="CA_dom"/>
</dbReference>
<evidence type="ECO:0000313" key="3">
    <source>
        <dbReference type="EMBL" id="KAG6499690.1"/>
    </source>
</evidence>
<evidence type="ECO:0000313" key="4">
    <source>
        <dbReference type="Proteomes" id="UP000734854"/>
    </source>
</evidence>
<dbReference type="PANTHER" id="PTHR18952:SF236">
    <property type="entry name" value="ALPHA CARBONIC ANHYDRASE 1, CHLOROPLASTIC"/>
    <property type="match status" value="1"/>
</dbReference>
<organism evidence="3 4">
    <name type="scientific">Zingiber officinale</name>
    <name type="common">Ginger</name>
    <name type="synonym">Amomum zingiber</name>
    <dbReference type="NCBI Taxonomy" id="94328"/>
    <lineage>
        <taxon>Eukaryota</taxon>
        <taxon>Viridiplantae</taxon>
        <taxon>Streptophyta</taxon>
        <taxon>Embryophyta</taxon>
        <taxon>Tracheophyta</taxon>
        <taxon>Spermatophyta</taxon>
        <taxon>Magnoliopsida</taxon>
        <taxon>Liliopsida</taxon>
        <taxon>Zingiberales</taxon>
        <taxon>Zingiberaceae</taxon>
        <taxon>Zingiber</taxon>
    </lineage>
</organism>
<comment type="caution">
    <text evidence="3">The sequence shown here is derived from an EMBL/GenBank/DDBJ whole genome shotgun (WGS) entry which is preliminary data.</text>
</comment>
<feature type="chain" id="PRO_5035307731" description="Alpha-carbonic anhydrase domain-containing protein" evidence="1">
    <location>
        <begin position="34"/>
        <end position="317"/>
    </location>
</feature>
<dbReference type="AlphaFoldDB" id="A0A8J5L3W4"/>
<keyword evidence="4" id="KW-1185">Reference proteome</keyword>
<dbReference type="PANTHER" id="PTHR18952">
    <property type="entry name" value="CARBONIC ANHYDRASE"/>
    <property type="match status" value="1"/>
</dbReference>
<dbReference type="CDD" id="cd03124">
    <property type="entry name" value="alpha_CA_prokaryotic_like"/>
    <property type="match status" value="1"/>
</dbReference>
<dbReference type="GO" id="GO:0006730">
    <property type="term" value="P:one-carbon metabolic process"/>
    <property type="evidence" value="ECO:0007669"/>
    <property type="project" value="TreeGrafter"/>
</dbReference>
<accession>A0A8J5L3W4</accession>
<dbReference type="Gene3D" id="3.10.200.10">
    <property type="entry name" value="Alpha carbonic anhydrase"/>
    <property type="match status" value="1"/>
</dbReference>
<feature type="domain" description="Alpha-carbonic anhydrase" evidence="2">
    <location>
        <begin position="37"/>
        <end position="303"/>
    </location>
</feature>
<proteinExistence type="predicted"/>
<evidence type="ECO:0000259" key="2">
    <source>
        <dbReference type="PROSITE" id="PS51144"/>
    </source>
</evidence>
<dbReference type="GO" id="GO:0004089">
    <property type="term" value="F:carbonate dehydratase activity"/>
    <property type="evidence" value="ECO:0007669"/>
    <property type="project" value="InterPro"/>
</dbReference>
<dbReference type="GO" id="GO:0008270">
    <property type="term" value="F:zinc ion binding"/>
    <property type="evidence" value="ECO:0007669"/>
    <property type="project" value="InterPro"/>
</dbReference>
<dbReference type="InterPro" id="IPR023561">
    <property type="entry name" value="Carbonic_anhydrase_a-class"/>
</dbReference>
<dbReference type="Pfam" id="PF00194">
    <property type="entry name" value="Carb_anhydrase"/>
    <property type="match status" value="1"/>
</dbReference>
<gene>
    <name evidence="3" type="ORF">ZIOFF_039481</name>
</gene>
<dbReference type="InterPro" id="IPR041891">
    <property type="entry name" value="Alpha_CA_prokaryot-like"/>
</dbReference>
<dbReference type="EMBL" id="JACMSC010000011">
    <property type="protein sequence ID" value="KAG6499690.1"/>
    <property type="molecule type" value="Genomic_DNA"/>
</dbReference>
<name>A0A8J5L3W4_ZINOF</name>
<dbReference type="InterPro" id="IPR036398">
    <property type="entry name" value="CA_dom_sf"/>
</dbReference>
<reference evidence="3 4" key="1">
    <citation type="submission" date="2020-08" db="EMBL/GenBank/DDBJ databases">
        <title>Plant Genome Project.</title>
        <authorList>
            <person name="Zhang R.-G."/>
        </authorList>
    </citation>
    <scope>NUCLEOTIDE SEQUENCE [LARGE SCALE GENOMIC DNA]</scope>
    <source>
        <tissue evidence="3">Rhizome</tissue>
    </source>
</reference>
<dbReference type="Proteomes" id="UP000734854">
    <property type="component" value="Unassembled WGS sequence"/>
</dbReference>
<feature type="signal peptide" evidence="1">
    <location>
        <begin position="1"/>
        <end position="33"/>
    </location>
</feature>
<evidence type="ECO:0000256" key="1">
    <source>
        <dbReference type="SAM" id="SignalP"/>
    </source>
</evidence>
<sequence length="317" mass="35075">MNPSNNSSQVQAMAHMNILLLVISSLLLGSTNAHDFIKYGYNGGNGADKWGSLSSDFSLCSQGKQQSPININKNTTNYDLNLKQAPRNYVLTKATLINNGINIMLKYDQGAGNLTLDGKSYAMTQMIWHSPAEHTIDGQSFPVELQLIHQSSDNHIAVVAILYQYGSPDAFLLQVSKQEQMIIADCLIQMQRASNHHGGGHGQIQDELEQLARDKCTDDQEARVAVGVVQTRALERRSRKFFRYVGSLTAPPCTEDVTWIILGKVREMTKEQAASLKAPLSADYQSNARPIQLINGRTVQLYDELHNVKKAPSSKSD</sequence>
<keyword evidence="1" id="KW-0732">Signal</keyword>
<dbReference type="SUPFAM" id="SSF51069">
    <property type="entry name" value="Carbonic anhydrase"/>
    <property type="match status" value="1"/>
</dbReference>
<dbReference type="SMART" id="SM01057">
    <property type="entry name" value="Carb_anhydrase"/>
    <property type="match status" value="1"/>
</dbReference>
<dbReference type="PROSITE" id="PS51144">
    <property type="entry name" value="ALPHA_CA_2"/>
    <property type="match status" value="1"/>
</dbReference>